<evidence type="ECO:0000313" key="3">
    <source>
        <dbReference type="Proteomes" id="UP000740727"/>
    </source>
</evidence>
<gene>
    <name evidence="2" type="ORF">EBT44_06605</name>
</gene>
<comment type="caution">
    <text evidence="2">The sequence shown here is derived from an EMBL/GenBank/DDBJ whole genome shotgun (WGS) entry which is preliminary data.</text>
</comment>
<organism evidence="2 3">
    <name type="scientific">Candidatus Fonsibacter lacus</name>
    <dbReference type="NCBI Taxonomy" id="2576439"/>
    <lineage>
        <taxon>Bacteria</taxon>
        <taxon>Pseudomonadati</taxon>
        <taxon>Pseudomonadota</taxon>
        <taxon>Alphaproteobacteria</taxon>
        <taxon>Candidatus Pelagibacterales</taxon>
        <taxon>Candidatus Pelagibacterales incertae sedis</taxon>
        <taxon>Candidatus Fonsibacter</taxon>
    </lineage>
</organism>
<dbReference type="Proteomes" id="UP000740727">
    <property type="component" value="Unassembled WGS sequence"/>
</dbReference>
<dbReference type="AlphaFoldDB" id="A0A965GFA1"/>
<protein>
    <submittedName>
        <fullName evidence="2">Uncharacterized protein</fullName>
    </submittedName>
</protein>
<evidence type="ECO:0000256" key="1">
    <source>
        <dbReference type="SAM" id="Phobius"/>
    </source>
</evidence>
<keyword evidence="1" id="KW-1133">Transmembrane helix</keyword>
<sequence>MQDAYDALDLGRAVLGGVAGITIRLNPDAVEARADEFYSVTVRRLELLRNVFTLLPLLVTWASLTLAAINYGHIAANHDVAFDRSFLELWQA</sequence>
<accession>A0A965GFA1</accession>
<keyword evidence="1" id="KW-0812">Transmembrane</keyword>
<dbReference type="EMBL" id="RFXN01000158">
    <property type="protein sequence ID" value="NBR94475.1"/>
    <property type="molecule type" value="Genomic_DNA"/>
</dbReference>
<keyword evidence="1" id="KW-0472">Membrane</keyword>
<evidence type="ECO:0000313" key="2">
    <source>
        <dbReference type="EMBL" id="NBR94475.1"/>
    </source>
</evidence>
<feature type="transmembrane region" description="Helical" evidence="1">
    <location>
        <begin position="51"/>
        <end position="74"/>
    </location>
</feature>
<feature type="non-terminal residue" evidence="2">
    <location>
        <position position="92"/>
    </location>
</feature>
<reference evidence="2" key="1">
    <citation type="submission" date="2018-10" db="EMBL/GenBank/DDBJ databases">
        <title>Iterative Subtractive Binning of Freshwater Chronoseries Metagenomes Recovers Nearly Complete Genomes from over Four Hundred Novel Species.</title>
        <authorList>
            <person name="Rodriguez-R L.M."/>
            <person name="Tsementzi D."/>
            <person name="Luo C."/>
            <person name="Konstantinidis K.T."/>
        </authorList>
    </citation>
    <scope>NUCLEOTIDE SEQUENCE</scope>
    <source>
        <strain evidence="2">WB5_2A_028</strain>
    </source>
</reference>
<name>A0A965GFA1_9PROT</name>
<proteinExistence type="predicted"/>